<protein>
    <submittedName>
        <fullName evidence="1">Uncharacterized protein</fullName>
    </submittedName>
</protein>
<dbReference type="AlphaFoldDB" id="A0A1N7DS93"/>
<accession>A0A1N7DS93</accession>
<dbReference type="Proteomes" id="UP000187495">
    <property type="component" value="Unassembled WGS sequence"/>
</dbReference>
<sequence length="118" mass="13272">MSLSASANNGVPFVGTKYFDFGGVPAYNENYSLAINKNGQAVLKWWSCSSLGCNAKRTLYKGKFKPTIGYTIDGYSWYLKFEKNRVRLLDANGRQEYGCEAAMTGKNTPCISRYYNPY</sequence>
<evidence type="ECO:0000313" key="2">
    <source>
        <dbReference type="Proteomes" id="UP000187495"/>
    </source>
</evidence>
<keyword evidence="2" id="KW-1185">Reference proteome</keyword>
<gene>
    <name evidence="1" type="ORF">SAMN02745664_10278</name>
</gene>
<reference evidence="2" key="1">
    <citation type="submission" date="2017-01" db="EMBL/GenBank/DDBJ databases">
        <authorList>
            <person name="Varghese N."/>
            <person name="Submissions S."/>
        </authorList>
    </citation>
    <scope>NUCLEOTIDE SEQUENCE [LARGE SCALE GENOMIC DNA]</scope>
    <source>
        <strain evidence="2">DSM 21768</strain>
    </source>
</reference>
<evidence type="ECO:0000313" key="1">
    <source>
        <dbReference type="EMBL" id="SIR78752.1"/>
    </source>
</evidence>
<name>A0A1N7DS93_9GAMM</name>
<dbReference type="RefSeq" id="WP_076554567.1">
    <property type="nucleotide sequence ID" value="NZ_FTNU01000002.1"/>
</dbReference>
<dbReference type="EMBL" id="FTNU01000002">
    <property type="protein sequence ID" value="SIR78752.1"/>
    <property type="molecule type" value="Genomic_DNA"/>
</dbReference>
<organism evidence="1 2">
    <name type="scientific">Moraxella cuniculi DSM 21768</name>
    <dbReference type="NCBI Taxonomy" id="1122245"/>
    <lineage>
        <taxon>Bacteria</taxon>
        <taxon>Pseudomonadati</taxon>
        <taxon>Pseudomonadota</taxon>
        <taxon>Gammaproteobacteria</taxon>
        <taxon>Moraxellales</taxon>
        <taxon>Moraxellaceae</taxon>
        <taxon>Moraxella</taxon>
    </lineage>
</organism>
<proteinExistence type="predicted"/>